<evidence type="ECO:0000313" key="1">
    <source>
        <dbReference type="EMBL" id="MPM53202.1"/>
    </source>
</evidence>
<protein>
    <submittedName>
        <fullName evidence="1">Uncharacterized protein</fullName>
    </submittedName>
</protein>
<gene>
    <name evidence="1" type="ORF">SDC9_99967</name>
</gene>
<reference evidence="1" key="1">
    <citation type="submission" date="2019-08" db="EMBL/GenBank/DDBJ databases">
        <authorList>
            <person name="Kucharzyk K."/>
            <person name="Murdoch R.W."/>
            <person name="Higgins S."/>
            <person name="Loffler F."/>
        </authorList>
    </citation>
    <scope>NUCLEOTIDE SEQUENCE</scope>
</reference>
<dbReference type="AlphaFoldDB" id="A0A645AIZ4"/>
<dbReference type="EMBL" id="VSSQ01014222">
    <property type="protein sequence ID" value="MPM53202.1"/>
    <property type="molecule type" value="Genomic_DNA"/>
</dbReference>
<proteinExistence type="predicted"/>
<organism evidence="1">
    <name type="scientific">bioreactor metagenome</name>
    <dbReference type="NCBI Taxonomy" id="1076179"/>
    <lineage>
        <taxon>unclassified sequences</taxon>
        <taxon>metagenomes</taxon>
        <taxon>ecological metagenomes</taxon>
    </lineage>
</organism>
<accession>A0A645AIZ4</accession>
<sequence length="92" mass="10630">MRRARKPRTRAQEPQVDALHDILRFRKVLRAVESYAQQHIRVGFHQTRNLAPAGQLVLLHCPSFVRVSKPFTNKTIQQPISLQANAAFFERA</sequence>
<name>A0A645AIZ4_9ZZZZ</name>
<comment type="caution">
    <text evidence="1">The sequence shown here is derived from an EMBL/GenBank/DDBJ whole genome shotgun (WGS) entry which is preliminary data.</text>
</comment>